<evidence type="ECO:0000256" key="1">
    <source>
        <dbReference type="SAM" id="MobiDB-lite"/>
    </source>
</evidence>
<proteinExistence type="predicted"/>
<keyword evidence="3" id="KW-1185">Reference proteome</keyword>
<evidence type="ECO:0000313" key="2">
    <source>
        <dbReference type="EMBL" id="PCR88698.1"/>
    </source>
</evidence>
<sequence length="107" mass="12008">MHTDPLEIELEGSVTANGDAAQVYFPKQYTQQPLFPLDPGGEFQSLIIPGEAIVLLPASTSCDYPLEFTVRDPESYRLTIEPNPDTESMHTTDSDATDQEVHRRERE</sequence>
<dbReference type="RefSeq" id="WP_097382165.1">
    <property type="nucleotide sequence ID" value="NZ_NXNI01000003.1"/>
</dbReference>
<dbReference type="Proteomes" id="UP000219689">
    <property type="component" value="Unassembled WGS sequence"/>
</dbReference>
<evidence type="ECO:0000313" key="3">
    <source>
        <dbReference type="Proteomes" id="UP000219689"/>
    </source>
</evidence>
<gene>
    <name evidence="2" type="ORF">CP557_21965</name>
</gene>
<feature type="region of interest" description="Disordered" evidence="1">
    <location>
        <begin position="80"/>
        <end position="107"/>
    </location>
</feature>
<dbReference type="EMBL" id="NXNI01000003">
    <property type="protein sequence ID" value="PCR88698.1"/>
    <property type="molecule type" value="Genomic_DNA"/>
</dbReference>
<accession>A0A2A5QPC6</accession>
<dbReference type="OrthoDB" id="350749at2157"/>
<reference evidence="2 3" key="1">
    <citation type="submission" date="2017-09" db="EMBL/GenBank/DDBJ databases">
        <title>Genome sequences of Natrinema ejinorence JCM 13890T.</title>
        <authorList>
            <person name="Roh S.W."/>
            <person name="Kim Y.B."/>
            <person name="Kim J.Y."/>
        </authorList>
    </citation>
    <scope>NUCLEOTIDE SEQUENCE [LARGE SCALE GENOMIC DNA]</scope>
    <source>
        <strain evidence="2 3">JCM 13890</strain>
    </source>
</reference>
<dbReference type="AlphaFoldDB" id="A0A2A5QPC6"/>
<protein>
    <submittedName>
        <fullName evidence="2">Uncharacterized protein</fullName>
    </submittedName>
</protein>
<name>A0A2A5QPC6_9EURY</name>
<comment type="caution">
    <text evidence="2">The sequence shown here is derived from an EMBL/GenBank/DDBJ whole genome shotgun (WGS) entry which is preliminary data.</text>
</comment>
<feature type="compositionally biased region" description="Basic and acidic residues" evidence="1">
    <location>
        <begin position="87"/>
        <end position="107"/>
    </location>
</feature>
<organism evidence="2 3">
    <name type="scientific">Natrinema ejinorense</name>
    <dbReference type="NCBI Taxonomy" id="373386"/>
    <lineage>
        <taxon>Archaea</taxon>
        <taxon>Methanobacteriati</taxon>
        <taxon>Methanobacteriota</taxon>
        <taxon>Stenosarchaea group</taxon>
        <taxon>Halobacteria</taxon>
        <taxon>Halobacteriales</taxon>
        <taxon>Natrialbaceae</taxon>
        <taxon>Natrinema</taxon>
    </lineage>
</organism>